<proteinExistence type="predicted"/>
<organism evidence="9 10">
    <name type="scientific">Mobilicoccus caccae</name>
    <dbReference type="NCBI Taxonomy" id="1859295"/>
    <lineage>
        <taxon>Bacteria</taxon>
        <taxon>Bacillati</taxon>
        <taxon>Actinomycetota</taxon>
        <taxon>Actinomycetes</taxon>
        <taxon>Micrococcales</taxon>
        <taxon>Dermatophilaceae</taxon>
        <taxon>Mobilicoccus</taxon>
    </lineage>
</organism>
<dbReference type="CDD" id="cd13123">
    <property type="entry name" value="MATE_MurJ_like"/>
    <property type="match status" value="1"/>
</dbReference>
<reference evidence="10" key="1">
    <citation type="journal article" date="2019" name="Int. J. Syst. Evol. Microbiol.">
        <title>The Global Catalogue of Microorganisms (GCM) 10K type strain sequencing project: providing services to taxonomists for standard genome sequencing and annotation.</title>
        <authorList>
            <consortium name="The Broad Institute Genomics Platform"/>
            <consortium name="The Broad Institute Genome Sequencing Center for Infectious Disease"/>
            <person name="Wu L."/>
            <person name="Ma J."/>
        </authorList>
    </citation>
    <scope>NUCLEOTIDE SEQUENCE [LARGE SCALE GENOMIC DNA]</scope>
    <source>
        <strain evidence="10">NBRC 113072</strain>
    </source>
</reference>
<feature type="transmembrane region" description="Helical" evidence="8">
    <location>
        <begin position="364"/>
        <end position="382"/>
    </location>
</feature>
<feature type="transmembrane region" description="Helical" evidence="8">
    <location>
        <begin position="197"/>
        <end position="221"/>
    </location>
</feature>
<evidence type="ECO:0000256" key="7">
    <source>
        <dbReference type="ARBA" id="ARBA00023136"/>
    </source>
</evidence>
<feature type="transmembrane region" description="Helical" evidence="8">
    <location>
        <begin position="160"/>
        <end position="185"/>
    </location>
</feature>
<keyword evidence="6 8" id="KW-1133">Transmembrane helix</keyword>
<comment type="subcellular location">
    <subcellularLocation>
        <location evidence="1">Cell membrane</location>
        <topology evidence="1">Multi-pass membrane protein</topology>
    </subcellularLocation>
</comment>
<dbReference type="Proteomes" id="UP001157126">
    <property type="component" value="Unassembled WGS sequence"/>
</dbReference>
<gene>
    <name evidence="9" type="ORF">GCM10025883_38690</name>
</gene>
<dbReference type="NCBIfam" id="TIGR01695">
    <property type="entry name" value="murJ_mviN"/>
    <property type="match status" value="1"/>
</dbReference>
<keyword evidence="3 8" id="KW-0812">Transmembrane</keyword>
<feature type="transmembrane region" description="Helical" evidence="8">
    <location>
        <begin position="89"/>
        <end position="115"/>
    </location>
</feature>
<dbReference type="Pfam" id="PF03023">
    <property type="entry name" value="MurJ"/>
    <property type="match status" value="1"/>
</dbReference>
<keyword evidence="4" id="KW-0133">Cell shape</keyword>
<dbReference type="RefSeq" id="WP_284305324.1">
    <property type="nucleotide sequence ID" value="NZ_BSUO01000001.1"/>
</dbReference>
<feature type="transmembrane region" description="Helical" evidence="8">
    <location>
        <begin position="324"/>
        <end position="352"/>
    </location>
</feature>
<feature type="transmembrane region" description="Helical" evidence="8">
    <location>
        <begin position="12"/>
        <end position="36"/>
    </location>
</feature>
<keyword evidence="5" id="KW-0573">Peptidoglycan synthesis</keyword>
<keyword evidence="7 8" id="KW-0472">Membrane</keyword>
<evidence type="ECO:0000313" key="10">
    <source>
        <dbReference type="Proteomes" id="UP001157126"/>
    </source>
</evidence>
<dbReference type="PRINTS" id="PR01806">
    <property type="entry name" value="VIRFACTRMVIN"/>
</dbReference>
<dbReference type="InterPro" id="IPR051050">
    <property type="entry name" value="Lipid_II_flippase_MurJ/MviN"/>
</dbReference>
<protein>
    <recommendedName>
        <fullName evidence="11">Peptidoglycan lipid II flippase</fullName>
    </recommendedName>
</protein>
<evidence type="ECO:0000256" key="1">
    <source>
        <dbReference type="ARBA" id="ARBA00004651"/>
    </source>
</evidence>
<keyword evidence="2" id="KW-1003">Cell membrane</keyword>
<dbReference type="PANTHER" id="PTHR47019">
    <property type="entry name" value="LIPID II FLIPPASE MURJ"/>
    <property type="match status" value="1"/>
</dbReference>
<dbReference type="InterPro" id="IPR004268">
    <property type="entry name" value="MurJ"/>
</dbReference>
<evidence type="ECO:0000256" key="2">
    <source>
        <dbReference type="ARBA" id="ARBA00022475"/>
    </source>
</evidence>
<sequence>MTTTRSLARNSAVMAAGSFVSRILGVVRQALIVLIFGRSIAGDAWSVANTLPNTVFLLLAGGAINAVLVPQISKAMRHEDGGSDFIDRLLTLALVGLGVITAVCVPLVPVLVRVFSDGGFPRSGHDLAVAFAFIAMPAVFFYGLYAILGQVLNAREAFGWYSWAPVLCNVVWIVGLGSFIGMYGSRLGDPAQFTPPMIALLAGSLTVGVALQALVLLVPLWRGGFRYRPRFGWRGVGLGSASRVAMWTFAALVVSQVALVIQSRVLTSVDNGDSGKLAYDSAFMLFMTPHGLITVSVVTALFTSMSRAAAGDDTPAVRGDVEHGLGIVGATVIPVMVGGLVLGTSLTTAIFLGTSIETANALGYVTMAMLVGLPAYGAFYVAQRAFYAYEDAKTPFWLQIVNSGVFVVLGLASYLITSEYRAVAVAGAQAVSNIVAAGIAVAWLRGRLGGLDLHVAVRTWVRSFVATLPAAAVTAAVALPLRHLLGPYLPGPSGGMYLGSWLALVVGGGIFVALYLLASRRMRISEVEEFTGPILRRLRGVSPGSRSDA</sequence>
<evidence type="ECO:0000313" key="9">
    <source>
        <dbReference type="EMBL" id="GMA41824.1"/>
    </source>
</evidence>
<dbReference type="PANTHER" id="PTHR47019:SF1">
    <property type="entry name" value="LIPID II FLIPPASE MURJ"/>
    <property type="match status" value="1"/>
</dbReference>
<evidence type="ECO:0000256" key="6">
    <source>
        <dbReference type="ARBA" id="ARBA00022989"/>
    </source>
</evidence>
<feature type="transmembrane region" description="Helical" evidence="8">
    <location>
        <begin position="497"/>
        <end position="518"/>
    </location>
</feature>
<feature type="transmembrane region" description="Helical" evidence="8">
    <location>
        <begin position="48"/>
        <end position="68"/>
    </location>
</feature>
<comment type="caution">
    <text evidence="9">The sequence shown here is derived from an EMBL/GenBank/DDBJ whole genome shotgun (WGS) entry which is preliminary data.</text>
</comment>
<feature type="transmembrane region" description="Helical" evidence="8">
    <location>
        <begin position="394"/>
        <end position="416"/>
    </location>
</feature>
<name>A0ABQ6IWF9_9MICO</name>
<feature type="transmembrane region" description="Helical" evidence="8">
    <location>
        <begin position="241"/>
        <end position="261"/>
    </location>
</feature>
<feature type="transmembrane region" description="Helical" evidence="8">
    <location>
        <begin position="127"/>
        <end position="148"/>
    </location>
</feature>
<accession>A0ABQ6IWF9</accession>
<evidence type="ECO:0000256" key="4">
    <source>
        <dbReference type="ARBA" id="ARBA00022960"/>
    </source>
</evidence>
<evidence type="ECO:0000256" key="5">
    <source>
        <dbReference type="ARBA" id="ARBA00022984"/>
    </source>
</evidence>
<keyword evidence="10" id="KW-1185">Reference proteome</keyword>
<evidence type="ECO:0008006" key="11">
    <source>
        <dbReference type="Google" id="ProtNLM"/>
    </source>
</evidence>
<evidence type="ECO:0000256" key="3">
    <source>
        <dbReference type="ARBA" id="ARBA00022692"/>
    </source>
</evidence>
<feature type="transmembrane region" description="Helical" evidence="8">
    <location>
        <begin position="422"/>
        <end position="444"/>
    </location>
</feature>
<feature type="transmembrane region" description="Helical" evidence="8">
    <location>
        <begin position="281"/>
        <end position="303"/>
    </location>
</feature>
<feature type="transmembrane region" description="Helical" evidence="8">
    <location>
        <begin position="464"/>
        <end position="485"/>
    </location>
</feature>
<evidence type="ECO:0000256" key="8">
    <source>
        <dbReference type="SAM" id="Phobius"/>
    </source>
</evidence>
<dbReference type="EMBL" id="BSUO01000001">
    <property type="protein sequence ID" value="GMA41824.1"/>
    <property type="molecule type" value="Genomic_DNA"/>
</dbReference>